<reference evidence="3" key="1">
    <citation type="submission" date="2021-12" db="EMBL/GenBank/DDBJ databases">
        <authorList>
            <person name="King R."/>
        </authorList>
    </citation>
    <scope>NUCLEOTIDE SEQUENCE</scope>
</reference>
<dbReference type="EMBL" id="OU963895">
    <property type="protein sequence ID" value="CAH2984869.1"/>
    <property type="molecule type" value="Genomic_DNA"/>
</dbReference>
<dbReference type="InterPro" id="IPR012464">
    <property type="entry name" value="DUF1676"/>
</dbReference>
<organism evidence="3 4">
    <name type="scientific">Chilo suppressalis</name>
    <name type="common">Asiatic rice borer moth</name>
    <dbReference type="NCBI Taxonomy" id="168631"/>
    <lineage>
        <taxon>Eukaryota</taxon>
        <taxon>Metazoa</taxon>
        <taxon>Ecdysozoa</taxon>
        <taxon>Arthropoda</taxon>
        <taxon>Hexapoda</taxon>
        <taxon>Insecta</taxon>
        <taxon>Pterygota</taxon>
        <taxon>Neoptera</taxon>
        <taxon>Endopterygota</taxon>
        <taxon>Lepidoptera</taxon>
        <taxon>Glossata</taxon>
        <taxon>Ditrysia</taxon>
        <taxon>Pyraloidea</taxon>
        <taxon>Crambidae</taxon>
        <taxon>Crambinae</taxon>
        <taxon>Chilo</taxon>
    </lineage>
</organism>
<evidence type="ECO:0000256" key="2">
    <source>
        <dbReference type="SAM" id="Phobius"/>
    </source>
</evidence>
<feature type="transmembrane region" description="Helical" evidence="2">
    <location>
        <begin position="193"/>
        <end position="217"/>
    </location>
</feature>
<dbReference type="Pfam" id="PF07898">
    <property type="entry name" value="DUF1676"/>
    <property type="match status" value="1"/>
</dbReference>
<gene>
    <name evidence="3" type="ORF">CHILSU_LOCUS4777</name>
</gene>
<keyword evidence="2" id="KW-1133">Transmembrane helix</keyword>
<keyword evidence="4" id="KW-1185">Reference proteome</keyword>
<keyword evidence="2" id="KW-0812">Transmembrane</keyword>
<feature type="compositionally biased region" description="Basic and acidic residues" evidence="1">
    <location>
        <begin position="169"/>
        <end position="179"/>
    </location>
</feature>
<dbReference type="PANTHER" id="PTHR21879:SF1">
    <property type="entry name" value="FI01546P"/>
    <property type="match status" value="1"/>
</dbReference>
<protein>
    <recommendedName>
        <fullName evidence="5">Osiris 9</fullName>
    </recommendedName>
</protein>
<evidence type="ECO:0008006" key="5">
    <source>
        <dbReference type="Google" id="ProtNLM"/>
    </source>
</evidence>
<evidence type="ECO:0000313" key="4">
    <source>
        <dbReference type="Proteomes" id="UP001153292"/>
    </source>
</evidence>
<keyword evidence="2" id="KW-0472">Membrane</keyword>
<evidence type="ECO:0000256" key="1">
    <source>
        <dbReference type="SAM" id="MobiDB-lite"/>
    </source>
</evidence>
<dbReference type="Proteomes" id="UP001153292">
    <property type="component" value="Chromosome 2"/>
</dbReference>
<dbReference type="PANTHER" id="PTHR21879">
    <property type="entry name" value="FI03362P-RELATED-RELATED"/>
    <property type="match status" value="1"/>
</dbReference>
<sequence>MYKNANSSHRASGGLLDKILLAIKSCITVPLVSVGTCRCSLEMKLYGLLLSLVAVASCGPVSQDELVLRGMVGNVLDCANSDFGLCLKEQALRAAERLGTVRKLKIFEGVTILNTNPKEARSLDALPTDPEEKNKQITERLWSTASDLLQRSELELSYAGEEEEEEDTESRALAEAEEGRAKKKKELKKKLKVLIPLILIAKAKAVALVVFSIVVIALSFAKLAVLAKLAFFFKAFSIIKALLAKKHQHQQEEVWATPVEESHGGGYGGHGGHVGHGWEQGWSRSKTEGNNLAYSAHRK</sequence>
<accession>A0ABN8L3G3</accession>
<feature type="region of interest" description="Disordered" evidence="1">
    <location>
        <begin position="158"/>
        <end position="179"/>
    </location>
</feature>
<name>A0ABN8L3G3_CHISP</name>
<proteinExistence type="predicted"/>
<evidence type="ECO:0000313" key="3">
    <source>
        <dbReference type="EMBL" id="CAH2984869.1"/>
    </source>
</evidence>